<dbReference type="CDD" id="cd00093">
    <property type="entry name" value="HTH_XRE"/>
    <property type="match status" value="1"/>
</dbReference>
<dbReference type="PANTHER" id="PTHR46558">
    <property type="entry name" value="TRACRIPTIONAL REGULATORY PROTEIN-RELATED-RELATED"/>
    <property type="match status" value="1"/>
</dbReference>
<dbReference type="Proteomes" id="UP001595799">
    <property type="component" value="Unassembled WGS sequence"/>
</dbReference>
<evidence type="ECO:0000256" key="1">
    <source>
        <dbReference type="ARBA" id="ARBA00023125"/>
    </source>
</evidence>
<dbReference type="PROSITE" id="PS50943">
    <property type="entry name" value="HTH_CROC1"/>
    <property type="match status" value="1"/>
</dbReference>
<protein>
    <submittedName>
        <fullName evidence="3">Helix-turn-helix domain-containing protein</fullName>
    </submittedName>
</protein>
<dbReference type="Gene3D" id="1.10.260.40">
    <property type="entry name" value="lambda repressor-like DNA-binding domains"/>
    <property type="match status" value="1"/>
</dbReference>
<accession>A0ABV8UND0</accession>
<sequence>MYHKTDIHIGHRLRERRVALGLSQSELADKLGVSFQQVQKYESGANRISGSRLWDISTALETPVSYFFEGLDSEGFGSDETPLDRQTLELARAVGSIEDENVRSQIVKLVKAFAKAG</sequence>
<evidence type="ECO:0000259" key="2">
    <source>
        <dbReference type="PROSITE" id="PS50943"/>
    </source>
</evidence>
<proteinExistence type="predicted"/>
<reference evidence="4" key="1">
    <citation type="journal article" date="2019" name="Int. J. Syst. Evol. Microbiol.">
        <title>The Global Catalogue of Microorganisms (GCM) 10K type strain sequencing project: providing services to taxonomists for standard genome sequencing and annotation.</title>
        <authorList>
            <consortium name="The Broad Institute Genomics Platform"/>
            <consortium name="The Broad Institute Genome Sequencing Center for Infectious Disease"/>
            <person name="Wu L."/>
            <person name="Ma J."/>
        </authorList>
    </citation>
    <scope>NUCLEOTIDE SEQUENCE [LARGE SCALE GENOMIC DNA]</scope>
    <source>
        <strain evidence="4">CECT 8472</strain>
    </source>
</reference>
<dbReference type="EMBL" id="JBHSCW010000008">
    <property type="protein sequence ID" value="MFC4352772.1"/>
    <property type="molecule type" value="Genomic_DNA"/>
</dbReference>
<dbReference type="Pfam" id="PF01381">
    <property type="entry name" value="HTH_3"/>
    <property type="match status" value="1"/>
</dbReference>
<dbReference type="InterPro" id="IPR001387">
    <property type="entry name" value="Cro/C1-type_HTH"/>
</dbReference>
<dbReference type="RefSeq" id="WP_382423134.1">
    <property type="nucleotide sequence ID" value="NZ_JBHSCW010000008.1"/>
</dbReference>
<gene>
    <name evidence="3" type="ORF">ACFOW6_14565</name>
</gene>
<evidence type="ECO:0000313" key="3">
    <source>
        <dbReference type="EMBL" id="MFC4352772.1"/>
    </source>
</evidence>
<evidence type="ECO:0000313" key="4">
    <source>
        <dbReference type="Proteomes" id="UP001595799"/>
    </source>
</evidence>
<organism evidence="3 4">
    <name type="scientific">Fodinicurvata halophila</name>
    <dbReference type="NCBI Taxonomy" id="1419723"/>
    <lineage>
        <taxon>Bacteria</taxon>
        <taxon>Pseudomonadati</taxon>
        <taxon>Pseudomonadota</taxon>
        <taxon>Alphaproteobacteria</taxon>
        <taxon>Rhodospirillales</taxon>
        <taxon>Rhodovibrionaceae</taxon>
        <taxon>Fodinicurvata</taxon>
    </lineage>
</organism>
<dbReference type="InterPro" id="IPR010982">
    <property type="entry name" value="Lambda_DNA-bd_dom_sf"/>
</dbReference>
<dbReference type="SUPFAM" id="SSF47413">
    <property type="entry name" value="lambda repressor-like DNA-binding domains"/>
    <property type="match status" value="1"/>
</dbReference>
<keyword evidence="1" id="KW-0238">DNA-binding</keyword>
<feature type="domain" description="HTH cro/C1-type" evidence="2">
    <location>
        <begin position="13"/>
        <end position="67"/>
    </location>
</feature>
<dbReference type="SMART" id="SM00530">
    <property type="entry name" value="HTH_XRE"/>
    <property type="match status" value="1"/>
</dbReference>
<keyword evidence="4" id="KW-1185">Reference proteome</keyword>
<dbReference type="PANTHER" id="PTHR46558:SF4">
    <property type="entry name" value="DNA-BIDING PHAGE PROTEIN"/>
    <property type="match status" value="1"/>
</dbReference>
<comment type="caution">
    <text evidence="3">The sequence shown here is derived from an EMBL/GenBank/DDBJ whole genome shotgun (WGS) entry which is preliminary data.</text>
</comment>
<name>A0ABV8UND0_9PROT</name>